<comment type="caution">
    <text evidence="2">The sequence shown here is derived from an EMBL/GenBank/DDBJ whole genome shotgun (WGS) entry which is preliminary data.</text>
</comment>
<dbReference type="InterPro" id="IPR020845">
    <property type="entry name" value="AMP-binding_CS"/>
</dbReference>
<dbReference type="PROSITE" id="PS00455">
    <property type="entry name" value="AMP_BINDING"/>
    <property type="match status" value="1"/>
</dbReference>
<dbReference type="InterPro" id="IPR045851">
    <property type="entry name" value="AMP-bd_C_sf"/>
</dbReference>
<dbReference type="Pfam" id="PF00501">
    <property type="entry name" value="AMP-binding"/>
    <property type="match status" value="1"/>
</dbReference>
<accession>A0ABV7IM15</accession>
<dbReference type="Gene3D" id="3.30.300.30">
    <property type="match status" value="1"/>
</dbReference>
<organism evidence="2 3">
    <name type="scientific">Novosphingobium bradum</name>
    <dbReference type="NCBI Taxonomy" id="1737444"/>
    <lineage>
        <taxon>Bacteria</taxon>
        <taxon>Pseudomonadati</taxon>
        <taxon>Pseudomonadota</taxon>
        <taxon>Alphaproteobacteria</taxon>
        <taxon>Sphingomonadales</taxon>
        <taxon>Sphingomonadaceae</taxon>
        <taxon>Novosphingobium</taxon>
    </lineage>
</organism>
<dbReference type="CDD" id="cd04433">
    <property type="entry name" value="AFD_class_I"/>
    <property type="match status" value="1"/>
</dbReference>
<dbReference type="Proteomes" id="UP001595604">
    <property type="component" value="Unassembled WGS sequence"/>
</dbReference>
<dbReference type="InterPro" id="IPR042099">
    <property type="entry name" value="ANL_N_sf"/>
</dbReference>
<evidence type="ECO:0000259" key="1">
    <source>
        <dbReference type="Pfam" id="PF00501"/>
    </source>
</evidence>
<keyword evidence="3" id="KW-1185">Reference proteome</keyword>
<evidence type="ECO:0000313" key="3">
    <source>
        <dbReference type="Proteomes" id="UP001595604"/>
    </source>
</evidence>
<evidence type="ECO:0000313" key="2">
    <source>
        <dbReference type="EMBL" id="MFC3172709.1"/>
    </source>
</evidence>
<dbReference type="EMBL" id="JBHRTQ010000001">
    <property type="protein sequence ID" value="MFC3172709.1"/>
    <property type="molecule type" value="Genomic_DNA"/>
</dbReference>
<dbReference type="Gene3D" id="3.40.50.12780">
    <property type="entry name" value="N-terminal domain of ligase-like"/>
    <property type="match status" value="1"/>
</dbReference>
<reference evidence="3" key="1">
    <citation type="journal article" date="2019" name="Int. J. Syst. Evol. Microbiol.">
        <title>The Global Catalogue of Microorganisms (GCM) 10K type strain sequencing project: providing services to taxonomists for standard genome sequencing and annotation.</title>
        <authorList>
            <consortium name="The Broad Institute Genomics Platform"/>
            <consortium name="The Broad Institute Genome Sequencing Center for Infectious Disease"/>
            <person name="Wu L."/>
            <person name="Ma J."/>
        </authorList>
    </citation>
    <scope>NUCLEOTIDE SEQUENCE [LARGE SCALE GENOMIC DNA]</scope>
    <source>
        <strain evidence="3">KCTC 42984</strain>
    </source>
</reference>
<dbReference type="RefSeq" id="WP_379508106.1">
    <property type="nucleotide sequence ID" value="NZ_JBHRTQ010000001.1"/>
</dbReference>
<dbReference type="PANTHER" id="PTHR43767:SF1">
    <property type="entry name" value="NONRIBOSOMAL PEPTIDE SYNTHASE PES1 (EUROFUNG)-RELATED"/>
    <property type="match status" value="1"/>
</dbReference>
<feature type="domain" description="AMP-dependent synthetase/ligase" evidence="1">
    <location>
        <begin position="25"/>
        <end position="388"/>
    </location>
</feature>
<dbReference type="SUPFAM" id="SSF56801">
    <property type="entry name" value="Acetyl-CoA synthetase-like"/>
    <property type="match status" value="1"/>
</dbReference>
<dbReference type="InterPro" id="IPR050237">
    <property type="entry name" value="ATP-dep_AMP-bd_enzyme"/>
</dbReference>
<dbReference type="PANTHER" id="PTHR43767">
    <property type="entry name" value="LONG-CHAIN-FATTY-ACID--COA LIGASE"/>
    <property type="match status" value="1"/>
</dbReference>
<protein>
    <submittedName>
        <fullName evidence="2">Class I adenylate-forming enzyme family protein</fullName>
    </submittedName>
</protein>
<dbReference type="InterPro" id="IPR000873">
    <property type="entry name" value="AMP-dep_synth/lig_dom"/>
</dbReference>
<name>A0ABV7IM15_9SPHN</name>
<gene>
    <name evidence="2" type="ORF">ACFOD9_00440</name>
</gene>
<sequence>MNEAQAAAQPSDMLARDTMAALLRHQARLGDKSLVVVDTKRLSYADADRRSRKLASGLAAGGIGRGSRVAMLFGNGPDFAVCFLALARIGALAMPISTLSTPIEIGGMLRNADAEFFLSTPSYRGKDFGAIVARALGTEDIAGDLLLADLPVLRRVWIGIEGPEAAGDADDPRVVALEAQVSPADPLVVIHTSGSTSAPKGVTHTHGQVLRNMARQNLRRDYTEKECLLSNSPWFWIGGLAFGFIATLTAGARLLCTSLPPAEALDLIEAEQPTMTNGVASTVLALAKDPSFAGRNLSSMRRGNLYPIMPPDVRPADPELRYNLLGMTETGSVYLLGGHEQDLPEAKRGSFGSAVEGVETRIVDPETGLDGPAGEMWVRGANVMQGYYGRERHEAFDDDGWFHTGDMMAVDADGDFYFKGRTGDIIRTSGAQVSPREVEGAISEAASGRMSIVIGIPDPERDNLVTAVMVGDEPVDGDALRLALKARLAPYKIPRKWVQMAEKDLPTMSSGKIDLRKLVEIVRDL</sequence>
<proteinExistence type="predicted"/>